<dbReference type="InterPro" id="IPR018497">
    <property type="entry name" value="Peptidase_M13_C"/>
</dbReference>
<name>A0A6C0J8Y0_9ZZZZ</name>
<dbReference type="InterPro" id="IPR000718">
    <property type="entry name" value="Peptidase_M13"/>
</dbReference>
<dbReference type="Gene3D" id="3.40.390.10">
    <property type="entry name" value="Collagenase (Catalytic Domain)"/>
    <property type="match status" value="1"/>
</dbReference>
<reference evidence="2" key="1">
    <citation type="journal article" date="2020" name="Nature">
        <title>Giant virus diversity and host interactions through global metagenomics.</title>
        <authorList>
            <person name="Schulz F."/>
            <person name="Roux S."/>
            <person name="Paez-Espino D."/>
            <person name="Jungbluth S."/>
            <person name="Walsh D.A."/>
            <person name="Denef V.J."/>
            <person name="McMahon K.D."/>
            <person name="Konstantinidis K.T."/>
            <person name="Eloe-Fadrosh E.A."/>
            <person name="Kyrpides N.C."/>
            <person name="Woyke T."/>
        </authorList>
    </citation>
    <scope>NUCLEOTIDE SEQUENCE</scope>
    <source>
        <strain evidence="2">GVMAG-M-3300025860-20</strain>
    </source>
</reference>
<proteinExistence type="predicted"/>
<dbReference type="InterPro" id="IPR024079">
    <property type="entry name" value="MetalloPept_cat_dom_sf"/>
</dbReference>
<dbReference type="SUPFAM" id="SSF55486">
    <property type="entry name" value="Metalloproteases ('zincins'), catalytic domain"/>
    <property type="match status" value="1"/>
</dbReference>
<dbReference type="EMBL" id="MN740327">
    <property type="protein sequence ID" value="QHU00458.1"/>
    <property type="molecule type" value="Genomic_DNA"/>
</dbReference>
<dbReference type="GO" id="GO:0006508">
    <property type="term" value="P:proteolysis"/>
    <property type="evidence" value="ECO:0007669"/>
    <property type="project" value="InterPro"/>
</dbReference>
<evidence type="ECO:0000259" key="1">
    <source>
        <dbReference type="Pfam" id="PF01431"/>
    </source>
</evidence>
<dbReference type="PROSITE" id="PS51885">
    <property type="entry name" value="NEPRILYSIN"/>
    <property type="match status" value="1"/>
</dbReference>
<evidence type="ECO:0000313" key="2">
    <source>
        <dbReference type="EMBL" id="QHU00458.1"/>
    </source>
</evidence>
<dbReference type="Pfam" id="PF01431">
    <property type="entry name" value="Peptidase_M13"/>
    <property type="match status" value="1"/>
</dbReference>
<dbReference type="AlphaFoldDB" id="A0A6C0J8Y0"/>
<sequence>MVYEYKKKEYAMKLLKIDPHSPATARINGALAHIEEFYETYNVKEGDGMYLAKDHKMNIW</sequence>
<feature type="domain" description="Peptidase M13 C-terminal" evidence="1">
    <location>
        <begin position="7"/>
        <end position="55"/>
    </location>
</feature>
<accession>A0A6C0J8Y0</accession>
<dbReference type="GO" id="GO:0004222">
    <property type="term" value="F:metalloendopeptidase activity"/>
    <property type="evidence" value="ECO:0007669"/>
    <property type="project" value="InterPro"/>
</dbReference>
<organism evidence="2">
    <name type="scientific">viral metagenome</name>
    <dbReference type="NCBI Taxonomy" id="1070528"/>
    <lineage>
        <taxon>unclassified sequences</taxon>
        <taxon>metagenomes</taxon>
        <taxon>organismal metagenomes</taxon>
    </lineage>
</organism>
<protein>
    <recommendedName>
        <fullName evidence="1">Peptidase M13 C-terminal domain-containing protein</fullName>
    </recommendedName>
</protein>